<name>A0A846RLV2_9MICC</name>
<feature type="transmembrane region" description="Helical" evidence="2">
    <location>
        <begin position="34"/>
        <end position="57"/>
    </location>
</feature>
<dbReference type="Proteomes" id="UP000547458">
    <property type="component" value="Unassembled WGS sequence"/>
</dbReference>
<protein>
    <submittedName>
        <fullName evidence="3">Uncharacterized protein</fullName>
    </submittedName>
</protein>
<dbReference type="EMBL" id="JAATJL010000001">
    <property type="protein sequence ID" value="NJC24378.1"/>
    <property type="molecule type" value="Genomic_DNA"/>
</dbReference>
<evidence type="ECO:0000256" key="1">
    <source>
        <dbReference type="SAM" id="MobiDB-lite"/>
    </source>
</evidence>
<feature type="compositionally biased region" description="Basic and acidic residues" evidence="1">
    <location>
        <begin position="1"/>
        <end position="12"/>
    </location>
</feature>
<evidence type="ECO:0000256" key="2">
    <source>
        <dbReference type="SAM" id="Phobius"/>
    </source>
</evidence>
<organism evidence="3 4">
    <name type="scientific">Arthrobacter pigmenti</name>
    <dbReference type="NCBI Taxonomy" id="271432"/>
    <lineage>
        <taxon>Bacteria</taxon>
        <taxon>Bacillati</taxon>
        <taxon>Actinomycetota</taxon>
        <taxon>Actinomycetes</taxon>
        <taxon>Micrococcales</taxon>
        <taxon>Micrococcaceae</taxon>
        <taxon>Arthrobacter</taxon>
    </lineage>
</organism>
<sequence length="254" mass="27807">MTSDSSIDKQPTEDESPLQSAPARAGRPVRWRRLLLGLGVVHALVVGFSLIAPLLTGEARGQTLFSVYFDVNYEGNFPTWWAVVQLTAATVTLLFAALLSRYQKVRGSAAWWILAAMVFLLCLDEGTWLHERLDGLAMQFVDVDDFTFVWLIFGVPVAVVTLVMAVLSARYLPEQSTRLIILGVATLVFAGVGLEFVAGELIRLEVPTVVLALVYHFEEFLELVAGALLLVAPLAALRVRSTGQSTSFALLVRS</sequence>
<keyword evidence="2" id="KW-0472">Membrane</keyword>
<feature type="transmembrane region" description="Helical" evidence="2">
    <location>
        <begin position="219"/>
        <end position="237"/>
    </location>
</feature>
<dbReference type="RefSeq" id="WP_167995638.1">
    <property type="nucleotide sequence ID" value="NZ_JAATJL010000001.1"/>
</dbReference>
<feature type="transmembrane region" description="Helical" evidence="2">
    <location>
        <begin position="77"/>
        <end position="99"/>
    </location>
</feature>
<comment type="caution">
    <text evidence="3">The sequence shown here is derived from an EMBL/GenBank/DDBJ whole genome shotgun (WGS) entry which is preliminary data.</text>
</comment>
<reference evidence="3 4" key="1">
    <citation type="submission" date="2020-03" db="EMBL/GenBank/DDBJ databases">
        <title>Sequencing the genomes of 1000 actinobacteria strains.</title>
        <authorList>
            <person name="Klenk H.-P."/>
        </authorList>
    </citation>
    <scope>NUCLEOTIDE SEQUENCE [LARGE SCALE GENOMIC DNA]</scope>
    <source>
        <strain evidence="3 4">DSM 16403</strain>
    </source>
</reference>
<feature type="transmembrane region" description="Helical" evidence="2">
    <location>
        <begin position="179"/>
        <end position="199"/>
    </location>
</feature>
<evidence type="ECO:0000313" key="4">
    <source>
        <dbReference type="Proteomes" id="UP000547458"/>
    </source>
</evidence>
<dbReference type="AlphaFoldDB" id="A0A846RLV2"/>
<keyword evidence="4" id="KW-1185">Reference proteome</keyword>
<keyword evidence="2" id="KW-1133">Transmembrane helix</keyword>
<accession>A0A846RLV2</accession>
<gene>
    <name evidence="3" type="ORF">BJ994_003454</name>
</gene>
<feature type="transmembrane region" description="Helical" evidence="2">
    <location>
        <begin position="111"/>
        <end position="128"/>
    </location>
</feature>
<feature type="transmembrane region" description="Helical" evidence="2">
    <location>
        <begin position="148"/>
        <end position="167"/>
    </location>
</feature>
<feature type="region of interest" description="Disordered" evidence="1">
    <location>
        <begin position="1"/>
        <end position="24"/>
    </location>
</feature>
<proteinExistence type="predicted"/>
<evidence type="ECO:0000313" key="3">
    <source>
        <dbReference type="EMBL" id="NJC24378.1"/>
    </source>
</evidence>
<keyword evidence="2" id="KW-0812">Transmembrane</keyword>